<evidence type="ECO:0000313" key="2">
    <source>
        <dbReference type="Proteomes" id="UP000366065"/>
    </source>
</evidence>
<accession>A0ABY6VYD0</accession>
<evidence type="ECO:0000313" key="1">
    <source>
        <dbReference type="EMBL" id="VVE03836.1"/>
    </source>
</evidence>
<name>A0ABY6VYD0_9BURK</name>
<reference evidence="1 2" key="1">
    <citation type="submission" date="2019-08" db="EMBL/GenBank/DDBJ databases">
        <authorList>
            <person name="Peeters C."/>
        </authorList>
    </citation>
    <scope>NUCLEOTIDE SEQUENCE [LARGE SCALE GENOMIC DNA]</scope>
    <source>
        <strain evidence="1 2">LMG 20602</strain>
    </source>
</reference>
<organism evidence="1 2">
    <name type="scientific">Pandoraea capi</name>
    <dbReference type="NCBI Taxonomy" id="2508286"/>
    <lineage>
        <taxon>Bacteria</taxon>
        <taxon>Pseudomonadati</taxon>
        <taxon>Pseudomonadota</taxon>
        <taxon>Betaproteobacteria</taxon>
        <taxon>Burkholderiales</taxon>
        <taxon>Burkholderiaceae</taxon>
        <taxon>Pandoraea</taxon>
    </lineage>
</organism>
<protein>
    <submittedName>
        <fullName evidence="1">Uncharacterized protein</fullName>
    </submittedName>
</protein>
<gene>
    <name evidence="1" type="ORF">PCA20602_02279</name>
</gene>
<dbReference type="EMBL" id="CABPRV010000004">
    <property type="protein sequence ID" value="VVE03836.1"/>
    <property type="molecule type" value="Genomic_DNA"/>
</dbReference>
<proteinExistence type="predicted"/>
<dbReference type="Proteomes" id="UP000366065">
    <property type="component" value="Unassembled WGS sequence"/>
</dbReference>
<keyword evidence="2" id="KW-1185">Reference proteome</keyword>
<comment type="caution">
    <text evidence="1">The sequence shown here is derived from an EMBL/GenBank/DDBJ whole genome shotgun (WGS) entry which is preliminary data.</text>
</comment>
<sequence>MPFLALAIPQTRANTPSVPIEADGQRHEVVIDMQEIRNQLPGRPQFDPVASMPVSPFASFRPTFECRPIPVGEYFERALAELARCRHRDTSGRATRHSASRQQALSPLDARQNGLTCSIL</sequence>